<reference evidence="1" key="2">
    <citation type="journal article" date="2015" name="Fish Shellfish Immunol.">
        <title>Early steps in the European eel (Anguilla anguilla)-Vibrio vulnificus interaction in the gills: Role of the RtxA13 toxin.</title>
        <authorList>
            <person name="Callol A."/>
            <person name="Pajuelo D."/>
            <person name="Ebbesson L."/>
            <person name="Teles M."/>
            <person name="MacKenzie S."/>
            <person name="Amaro C."/>
        </authorList>
    </citation>
    <scope>NUCLEOTIDE SEQUENCE</scope>
</reference>
<organism evidence="1">
    <name type="scientific">Anguilla anguilla</name>
    <name type="common">European freshwater eel</name>
    <name type="synonym">Muraena anguilla</name>
    <dbReference type="NCBI Taxonomy" id="7936"/>
    <lineage>
        <taxon>Eukaryota</taxon>
        <taxon>Metazoa</taxon>
        <taxon>Chordata</taxon>
        <taxon>Craniata</taxon>
        <taxon>Vertebrata</taxon>
        <taxon>Euteleostomi</taxon>
        <taxon>Actinopterygii</taxon>
        <taxon>Neopterygii</taxon>
        <taxon>Teleostei</taxon>
        <taxon>Anguilliformes</taxon>
        <taxon>Anguillidae</taxon>
        <taxon>Anguilla</taxon>
    </lineage>
</organism>
<sequence length="29" mass="3434">MQILDIRNPTVTSHNSSVFPINFNRTFHF</sequence>
<reference evidence="1" key="1">
    <citation type="submission" date="2014-11" db="EMBL/GenBank/DDBJ databases">
        <authorList>
            <person name="Amaro Gonzalez C."/>
        </authorList>
    </citation>
    <scope>NUCLEOTIDE SEQUENCE</scope>
</reference>
<evidence type="ECO:0000313" key="1">
    <source>
        <dbReference type="EMBL" id="JAI05832.1"/>
    </source>
</evidence>
<name>A0A0E9XTW0_ANGAN</name>
<accession>A0A0E9XTW0</accession>
<dbReference type="EMBL" id="GBXM01002746">
    <property type="protein sequence ID" value="JAI05832.1"/>
    <property type="molecule type" value="Transcribed_RNA"/>
</dbReference>
<dbReference type="AlphaFoldDB" id="A0A0E9XTW0"/>
<proteinExistence type="predicted"/>
<protein>
    <submittedName>
        <fullName evidence="1">Uncharacterized protein</fullName>
    </submittedName>
</protein>